<accession>A0A8J8T787</accession>
<reference evidence="1" key="1">
    <citation type="submission" date="2019-06" db="EMBL/GenBank/DDBJ databases">
        <authorList>
            <person name="Zheng W."/>
        </authorList>
    </citation>
    <scope>NUCLEOTIDE SEQUENCE</scope>
    <source>
        <strain evidence="1">QDHG01</strain>
    </source>
</reference>
<sequence length="182" mass="20879">MQSNDNKLYISPVEYKKREDEASGKMGELLLRGWSMQGNSCEDCMVPFMKSKQGDEICVVCDRNFRKDSKKPIPQLIIADFVPQLPVIEEVKEEPVKVETKVQVVKETVQPQVPLPQKAYAPIRSQEIDQRQQDSATYGSITLTNKVNDLLEQLVKEKDLSQIQRIIETIDKIKSVQEKHFS</sequence>
<organism evidence="1 2">
    <name type="scientific">Halteria grandinella</name>
    <dbReference type="NCBI Taxonomy" id="5974"/>
    <lineage>
        <taxon>Eukaryota</taxon>
        <taxon>Sar</taxon>
        <taxon>Alveolata</taxon>
        <taxon>Ciliophora</taxon>
        <taxon>Intramacronucleata</taxon>
        <taxon>Spirotrichea</taxon>
        <taxon>Stichotrichia</taxon>
        <taxon>Sporadotrichida</taxon>
        <taxon>Halteriidae</taxon>
        <taxon>Halteria</taxon>
    </lineage>
</organism>
<proteinExistence type="predicted"/>
<name>A0A8J8T787_HALGN</name>
<keyword evidence="2" id="KW-1185">Reference proteome</keyword>
<evidence type="ECO:0000313" key="2">
    <source>
        <dbReference type="Proteomes" id="UP000785679"/>
    </source>
</evidence>
<dbReference type="InterPro" id="IPR009563">
    <property type="entry name" value="SSSCA1"/>
</dbReference>
<dbReference type="PANTHER" id="PTHR16537">
    <property type="entry name" value="SJOEGREN SYNDROME/SCLERODERMA AUTOANTIGEN 1"/>
    <property type="match status" value="1"/>
</dbReference>
<dbReference type="InterPro" id="IPR051888">
    <property type="entry name" value="UPF0148_domain"/>
</dbReference>
<dbReference type="OrthoDB" id="28939at2759"/>
<dbReference type="Proteomes" id="UP000785679">
    <property type="component" value="Unassembled WGS sequence"/>
</dbReference>
<dbReference type="PANTHER" id="PTHR16537:SF1">
    <property type="entry name" value="PROTEIN ZNRD2"/>
    <property type="match status" value="1"/>
</dbReference>
<dbReference type="EMBL" id="RRYP01003325">
    <property type="protein sequence ID" value="TNV83913.1"/>
    <property type="molecule type" value="Genomic_DNA"/>
</dbReference>
<dbReference type="Pfam" id="PF06677">
    <property type="entry name" value="Auto_anti-p27"/>
    <property type="match status" value="1"/>
</dbReference>
<dbReference type="AlphaFoldDB" id="A0A8J8T787"/>
<comment type="caution">
    <text evidence="1">The sequence shown here is derived from an EMBL/GenBank/DDBJ whole genome shotgun (WGS) entry which is preliminary data.</text>
</comment>
<evidence type="ECO:0000313" key="1">
    <source>
        <dbReference type="EMBL" id="TNV83913.1"/>
    </source>
</evidence>
<gene>
    <name evidence="1" type="ORF">FGO68_gene8158</name>
</gene>
<protein>
    <submittedName>
        <fullName evidence="1">Uncharacterized protein</fullName>
    </submittedName>
</protein>